<accession>A0ABR7LQB3</accession>
<dbReference type="EMBL" id="JABVEC010000011">
    <property type="protein sequence ID" value="MBC6467041.1"/>
    <property type="molecule type" value="Genomic_DNA"/>
</dbReference>
<dbReference type="RefSeq" id="WP_187244060.1">
    <property type="nucleotide sequence ID" value="NZ_BAAAOK010000004.1"/>
</dbReference>
<protein>
    <submittedName>
        <fullName evidence="2">Uncharacterized protein</fullName>
    </submittedName>
</protein>
<evidence type="ECO:0000256" key="1">
    <source>
        <dbReference type="SAM" id="MobiDB-lite"/>
    </source>
</evidence>
<gene>
    <name evidence="2" type="ORF">HKK74_16245</name>
</gene>
<organism evidence="2 3">
    <name type="scientific">Actinomadura alba</name>
    <dbReference type="NCBI Taxonomy" id="406431"/>
    <lineage>
        <taxon>Bacteria</taxon>
        <taxon>Bacillati</taxon>
        <taxon>Actinomycetota</taxon>
        <taxon>Actinomycetes</taxon>
        <taxon>Streptosporangiales</taxon>
        <taxon>Thermomonosporaceae</taxon>
        <taxon>Actinomadura</taxon>
    </lineage>
</organism>
<comment type="caution">
    <text evidence="2">The sequence shown here is derived from an EMBL/GenBank/DDBJ whole genome shotgun (WGS) entry which is preliminary data.</text>
</comment>
<feature type="region of interest" description="Disordered" evidence="1">
    <location>
        <begin position="1"/>
        <end position="30"/>
    </location>
</feature>
<feature type="region of interest" description="Disordered" evidence="1">
    <location>
        <begin position="141"/>
        <end position="161"/>
    </location>
</feature>
<evidence type="ECO:0000313" key="2">
    <source>
        <dbReference type="EMBL" id="MBC6467041.1"/>
    </source>
</evidence>
<feature type="compositionally biased region" description="Polar residues" evidence="1">
    <location>
        <begin position="149"/>
        <end position="161"/>
    </location>
</feature>
<evidence type="ECO:0000313" key="3">
    <source>
        <dbReference type="Proteomes" id="UP000805614"/>
    </source>
</evidence>
<proteinExistence type="predicted"/>
<sequence>MIMQLCARRPTARSRGEGRSEGGVEFGSDEGGAGVVALGRSAVRIGTFTAAGPPSADLGPNGRIQVVARAADGIIHHTGETDTFSGVWGDWARTQPADDSFRAATDPTAFEYLLPDRPTWAFVVRDHTEAVRVYTPVSTASRTDGRSSVRFTPTTLRAASE</sequence>
<keyword evidence="3" id="KW-1185">Reference proteome</keyword>
<name>A0ABR7LQB3_9ACTN</name>
<dbReference type="Proteomes" id="UP000805614">
    <property type="component" value="Unassembled WGS sequence"/>
</dbReference>
<reference evidence="2 3" key="1">
    <citation type="submission" date="2020-06" db="EMBL/GenBank/DDBJ databases">
        <title>Actinomadura xiongansis sp. nov., isolated from soil of Baiyangdian.</title>
        <authorList>
            <person name="Zhang X."/>
        </authorList>
    </citation>
    <scope>NUCLEOTIDE SEQUENCE [LARGE SCALE GENOMIC DNA]</scope>
    <source>
        <strain evidence="2 3">HBUM206468</strain>
    </source>
</reference>